<evidence type="ECO:0000259" key="4">
    <source>
        <dbReference type="Pfam" id="PF06429"/>
    </source>
</evidence>
<dbReference type="InterPro" id="IPR037925">
    <property type="entry name" value="FlgE/F/G-like"/>
</dbReference>
<dbReference type="RefSeq" id="WP_390355153.1">
    <property type="nucleotide sequence ID" value="NZ_JBHUIZ010000006.1"/>
</dbReference>
<dbReference type="PANTHER" id="PTHR30435:SF19">
    <property type="entry name" value="FLAGELLAR BASAL-BODY ROD PROTEIN FLGG"/>
    <property type="match status" value="1"/>
</dbReference>
<evidence type="ECO:0000256" key="1">
    <source>
        <dbReference type="ARBA" id="ARBA00009677"/>
    </source>
</evidence>
<dbReference type="SUPFAM" id="SSF117143">
    <property type="entry name" value="Flagellar hook protein flgE"/>
    <property type="match status" value="1"/>
</dbReference>
<comment type="subcellular location">
    <subcellularLocation>
        <location evidence="2">Bacterial flagellum basal body</location>
    </subcellularLocation>
</comment>
<keyword evidence="2" id="KW-0975">Bacterial flagellum</keyword>
<feature type="domain" description="Flagellar basal body rod protein N-terminal" evidence="3">
    <location>
        <begin position="13"/>
        <end position="36"/>
    </location>
</feature>
<proteinExistence type="inferred from homology"/>
<evidence type="ECO:0000259" key="3">
    <source>
        <dbReference type="Pfam" id="PF00460"/>
    </source>
</evidence>
<dbReference type="PANTHER" id="PTHR30435">
    <property type="entry name" value="FLAGELLAR PROTEIN"/>
    <property type="match status" value="1"/>
</dbReference>
<sequence length="276" mass="30008">MTSRSMIQAAVSMNQLQQKMDLIGNNLANSQTTGYKNRQTEFSSLLFQQINNMSGRENAEGRLTPEGIRVGSGARLGSVNTDFSTGSIQQTDRVLDTALLDDNHFFQIQVAGNGRNETQYTRDGSFYLQPSATGDTVTLTTGDGYPVVGENGPITIQNGFNAIDISSNGDIVVERNGQSQLAGKLAVTEAIRPRSLEAVGDNRFRIPDVSAAAANEIMNEVPANQDILQPKALETSNVDVSQEMSELLMAQRSYQFNSRTISMADQMSSLVNQLRS</sequence>
<dbReference type="NCBIfam" id="TIGR03506">
    <property type="entry name" value="FlgEFG_subfam"/>
    <property type="match status" value="1"/>
</dbReference>
<organism evidence="6 7">
    <name type="scientific">Tigheibacillus halophilus</name>
    <dbReference type="NCBI Taxonomy" id="361280"/>
    <lineage>
        <taxon>Bacteria</taxon>
        <taxon>Bacillati</taxon>
        <taxon>Bacillota</taxon>
        <taxon>Bacilli</taxon>
        <taxon>Bacillales</taxon>
        <taxon>Bacillaceae</taxon>
        <taxon>Tigheibacillus</taxon>
    </lineage>
</organism>
<feature type="domain" description="Flagellar basal-body/hook protein C-terminal" evidence="4">
    <location>
        <begin position="230"/>
        <end position="274"/>
    </location>
</feature>
<dbReference type="EMBL" id="JAWDIP010000003">
    <property type="protein sequence ID" value="MDY0394206.1"/>
    <property type="molecule type" value="Genomic_DNA"/>
</dbReference>
<dbReference type="Pfam" id="PF06429">
    <property type="entry name" value="Flg_bbr_C"/>
    <property type="match status" value="1"/>
</dbReference>
<reference evidence="6 7" key="1">
    <citation type="submission" date="2023-10" db="EMBL/GenBank/DDBJ databases">
        <title>Virgibacillus halophilus 5B73C genome.</title>
        <authorList>
            <person name="Miliotis G."/>
            <person name="Sengupta P."/>
            <person name="Hameed A."/>
            <person name="Chuvochina M."/>
            <person name="Mcdonagh F."/>
            <person name="Simpson A.C."/>
            <person name="Singh N.K."/>
            <person name="Rekha P.D."/>
            <person name="Raman K."/>
            <person name="Hugenholtz P."/>
            <person name="Venkateswaran K."/>
        </authorList>
    </citation>
    <scope>NUCLEOTIDE SEQUENCE [LARGE SCALE GENOMIC DNA]</scope>
    <source>
        <strain evidence="6 7">5B73C</strain>
    </source>
</reference>
<keyword evidence="6" id="KW-0966">Cell projection</keyword>
<dbReference type="Pfam" id="PF00460">
    <property type="entry name" value="Flg_bb_rod"/>
    <property type="match status" value="1"/>
</dbReference>
<dbReference type="InterPro" id="IPR053967">
    <property type="entry name" value="LlgE_F_G-like_D1"/>
</dbReference>
<protein>
    <submittedName>
        <fullName evidence="6">Flagellar hook-basal body protein</fullName>
    </submittedName>
</protein>
<dbReference type="Pfam" id="PF22692">
    <property type="entry name" value="LlgE_F_G_D1"/>
    <property type="match status" value="1"/>
</dbReference>
<accession>A0ABU5C4D9</accession>
<dbReference type="InterPro" id="IPR010930">
    <property type="entry name" value="Flg_bb/hook_C_dom"/>
</dbReference>
<keyword evidence="6" id="KW-0282">Flagellum</keyword>
<evidence type="ECO:0000313" key="7">
    <source>
        <dbReference type="Proteomes" id="UP001281447"/>
    </source>
</evidence>
<name>A0ABU5C4D9_9BACI</name>
<comment type="similarity">
    <text evidence="1 2">Belongs to the flagella basal body rod proteins family.</text>
</comment>
<feature type="domain" description="Flagellar hook protein FlgE/F/G-like D1" evidence="5">
    <location>
        <begin position="103"/>
        <end position="172"/>
    </location>
</feature>
<keyword evidence="6" id="KW-0969">Cilium</keyword>
<keyword evidence="7" id="KW-1185">Reference proteome</keyword>
<dbReference type="InterPro" id="IPR020013">
    <property type="entry name" value="Flagellar_FlgE/F/G"/>
</dbReference>
<comment type="caution">
    <text evidence="6">The sequence shown here is derived from an EMBL/GenBank/DDBJ whole genome shotgun (WGS) entry which is preliminary data.</text>
</comment>
<dbReference type="Proteomes" id="UP001281447">
    <property type="component" value="Unassembled WGS sequence"/>
</dbReference>
<evidence type="ECO:0000256" key="2">
    <source>
        <dbReference type="RuleBase" id="RU362116"/>
    </source>
</evidence>
<evidence type="ECO:0000259" key="5">
    <source>
        <dbReference type="Pfam" id="PF22692"/>
    </source>
</evidence>
<evidence type="ECO:0000313" key="6">
    <source>
        <dbReference type="EMBL" id="MDY0394206.1"/>
    </source>
</evidence>
<dbReference type="InterPro" id="IPR001444">
    <property type="entry name" value="Flag_bb_rod_N"/>
</dbReference>
<gene>
    <name evidence="6" type="ORF">RWE15_06550</name>
</gene>